<sequence>MQKRALYAWRRAQPGWESAVNTTKADIRARKGSAMATVEALQAMVSSKAVVERMDYRELDGEVAALVRECRFSGAIGSQSDGKLPRLPTSHSYAAAPATGFDEVSVVPGQLSLNETDSCRVGATGCECEAAAIFDAGAGSSGRTHSRPVSDRGGRSTGRAARCGQRAHFAVHGGQRSLSCGPFRPRVLDLADDGGVEPLMGDDVWCINLIALRSG</sequence>
<evidence type="ECO:0000313" key="2">
    <source>
        <dbReference type="EMBL" id="KAF2034125.1"/>
    </source>
</evidence>
<gene>
    <name evidence="2" type="ORF">EK21DRAFT_85573</name>
</gene>
<dbReference type="AlphaFoldDB" id="A0A9P4LRA4"/>
<feature type="region of interest" description="Disordered" evidence="1">
    <location>
        <begin position="138"/>
        <end position="159"/>
    </location>
</feature>
<reference evidence="2" key="1">
    <citation type="journal article" date="2020" name="Stud. Mycol.">
        <title>101 Dothideomycetes genomes: a test case for predicting lifestyles and emergence of pathogens.</title>
        <authorList>
            <person name="Haridas S."/>
            <person name="Albert R."/>
            <person name="Binder M."/>
            <person name="Bloem J."/>
            <person name="Labutti K."/>
            <person name="Salamov A."/>
            <person name="Andreopoulos B."/>
            <person name="Baker S."/>
            <person name="Barry K."/>
            <person name="Bills G."/>
            <person name="Bluhm B."/>
            <person name="Cannon C."/>
            <person name="Castanera R."/>
            <person name="Culley D."/>
            <person name="Daum C."/>
            <person name="Ezra D."/>
            <person name="Gonzalez J."/>
            <person name="Henrissat B."/>
            <person name="Kuo A."/>
            <person name="Liang C."/>
            <person name="Lipzen A."/>
            <person name="Lutzoni F."/>
            <person name="Magnuson J."/>
            <person name="Mondo S."/>
            <person name="Nolan M."/>
            <person name="Ohm R."/>
            <person name="Pangilinan J."/>
            <person name="Park H.-J."/>
            <person name="Ramirez L."/>
            <person name="Alfaro M."/>
            <person name="Sun H."/>
            <person name="Tritt A."/>
            <person name="Yoshinaga Y."/>
            <person name="Zwiers L.-H."/>
            <person name="Turgeon B."/>
            <person name="Goodwin S."/>
            <person name="Spatafora J."/>
            <person name="Crous P."/>
            <person name="Grigoriev I."/>
        </authorList>
    </citation>
    <scope>NUCLEOTIDE SEQUENCE</scope>
    <source>
        <strain evidence="2">CBS 110217</strain>
    </source>
</reference>
<dbReference type="Proteomes" id="UP000799777">
    <property type="component" value="Unassembled WGS sequence"/>
</dbReference>
<evidence type="ECO:0000256" key="1">
    <source>
        <dbReference type="SAM" id="MobiDB-lite"/>
    </source>
</evidence>
<evidence type="ECO:0000313" key="3">
    <source>
        <dbReference type="Proteomes" id="UP000799777"/>
    </source>
</evidence>
<dbReference type="EMBL" id="ML978162">
    <property type="protein sequence ID" value="KAF2034125.1"/>
    <property type="molecule type" value="Genomic_DNA"/>
</dbReference>
<protein>
    <submittedName>
        <fullName evidence="2">Uncharacterized protein</fullName>
    </submittedName>
</protein>
<accession>A0A9P4LRA4</accession>
<organism evidence="2 3">
    <name type="scientific">Setomelanomma holmii</name>
    <dbReference type="NCBI Taxonomy" id="210430"/>
    <lineage>
        <taxon>Eukaryota</taxon>
        <taxon>Fungi</taxon>
        <taxon>Dikarya</taxon>
        <taxon>Ascomycota</taxon>
        <taxon>Pezizomycotina</taxon>
        <taxon>Dothideomycetes</taxon>
        <taxon>Pleosporomycetidae</taxon>
        <taxon>Pleosporales</taxon>
        <taxon>Pleosporineae</taxon>
        <taxon>Phaeosphaeriaceae</taxon>
        <taxon>Setomelanomma</taxon>
    </lineage>
</organism>
<proteinExistence type="predicted"/>
<comment type="caution">
    <text evidence="2">The sequence shown here is derived from an EMBL/GenBank/DDBJ whole genome shotgun (WGS) entry which is preliminary data.</text>
</comment>
<name>A0A9P4LRA4_9PLEO</name>
<keyword evidence="3" id="KW-1185">Reference proteome</keyword>